<protein>
    <submittedName>
        <fullName evidence="3">Uncharacterized protein</fullName>
    </submittedName>
</protein>
<feature type="transmembrane region" description="Helical" evidence="2">
    <location>
        <begin position="239"/>
        <end position="258"/>
    </location>
</feature>
<gene>
    <name evidence="3" type="ORF">H9853_00010</name>
</gene>
<feature type="transmembrane region" description="Helical" evidence="2">
    <location>
        <begin position="278"/>
        <end position="296"/>
    </location>
</feature>
<organism evidence="3 4">
    <name type="scientific">Candidatus Sphingobacterium stercoripullorum</name>
    <dbReference type="NCBI Taxonomy" id="2838759"/>
    <lineage>
        <taxon>Bacteria</taxon>
        <taxon>Pseudomonadati</taxon>
        <taxon>Bacteroidota</taxon>
        <taxon>Sphingobacteriia</taxon>
        <taxon>Sphingobacteriales</taxon>
        <taxon>Sphingobacteriaceae</taxon>
        <taxon>Sphingobacterium</taxon>
    </lineage>
</organism>
<keyword evidence="2" id="KW-1133">Transmembrane helix</keyword>
<evidence type="ECO:0000256" key="1">
    <source>
        <dbReference type="SAM" id="Coils"/>
    </source>
</evidence>
<comment type="caution">
    <text evidence="3">The sequence shown here is derived from an EMBL/GenBank/DDBJ whole genome shotgun (WGS) entry which is preliminary data.</text>
</comment>
<name>A0A9D1W688_9SPHI</name>
<evidence type="ECO:0000313" key="4">
    <source>
        <dbReference type="Proteomes" id="UP000824156"/>
    </source>
</evidence>
<keyword evidence="1" id="KW-0175">Coiled coil</keyword>
<reference evidence="3" key="2">
    <citation type="submission" date="2021-04" db="EMBL/GenBank/DDBJ databases">
        <authorList>
            <person name="Gilroy R."/>
        </authorList>
    </citation>
    <scope>NUCLEOTIDE SEQUENCE</scope>
    <source>
        <strain evidence="3">1719</strain>
    </source>
</reference>
<keyword evidence="2" id="KW-0812">Transmembrane</keyword>
<feature type="coiled-coil region" evidence="1">
    <location>
        <begin position="132"/>
        <end position="215"/>
    </location>
</feature>
<accession>A0A9D1W688</accession>
<evidence type="ECO:0000256" key="2">
    <source>
        <dbReference type="SAM" id="Phobius"/>
    </source>
</evidence>
<dbReference type="Proteomes" id="UP000824156">
    <property type="component" value="Unassembled WGS sequence"/>
</dbReference>
<evidence type="ECO:0000313" key="3">
    <source>
        <dbReference type="EMBL" id="HIX53384.1"/>
    </source>
</evidence>
<sequence>MGQVKKLLMDFEEKVSIIDNILMLLSSDKFEEICEPQLISDLHFIRNMIGALDSSSMSTINLISNVITDDFYIIYSELEKMSEDIEFEGGIIENREKLALKKVINNLWNKVTRIKKLLQDYAINKTTVYNSEDYYKNQISEIQRQKEELEKALNKIQHEKRNIQGKSQAERELQEKKIQEKEIQLQIANKQIHNYKIELEEKKKQENAIEEWNTKIKATFGELKKYLQPIKNEHTRLKYLFFAYMILTGIVIAFIVILEFVICTKFYNTESFPEWKNYLVLIFPIPVTGALLWAFISQLNRAQRQLVVLAKHIHEIEYVEGLLLSLNSLSIDIDDSMKRVNSAIDRLLDNHLSSGENHSKYDEESIVKEEKKDMIPTDVILKLLKEIKGLTSS</sequence>
<keyword evidence="2" id="KW-0472">Membrane</keyword>
<reference evidence="3" key="1">
    <citation type="journal article" date="2021" name="PeerJ">
        <title>Extensive microbial diversity within the chicken gut microbiome revealed by metagenomics and culture.</title>
        <authorList>
            <person name="Gilroy R."/>
            <person name="Ravi A."/>
            <person name="Getino M."/>
            <person name="Pursley I."/>
            <person name="Horton D.L."/>
            <person name="Alikhan N.F."/>
            <person name="Baker D."/>
            <person name="Gharbi K."/>
            <person name="Hall N."/>
            <person name="Watson M."/>
            <person name="Adriaenssens E.M."/>
            <person name="Foster-Nyarko E."/>
            <person name="Jarju S."/>
            <person name="Secka A."/>
            <person name="Antonio M."/>
            <person name="Oren A."/>
            <person name="Chaudhuri R.R."/>
            <person name="La Ragione R."/>
            <person name="Hildebrand F."/>
            <person name="Pallen M.J."/>
        </authorList>
    </citation>
    <scope>NUCLEOTIDE SEQUENCE</scope>
    <source>
        <strain evidence="3">1719</strain>
    </source>
</reference>
<dbReference type="EMBL" id="DXEZ01000001">
    <property type="protein sequence ID" value="HIX53384.1"/>
    <property type="molecule type" value="Genomic_DNA"/>
</dbReference>
<proteinExistence type="predicted"/>
<dbReference type="AlphaFoldDB" id="A0A9D1W688"/>